<dbReference type="InterPro" id="IPR009056">
    <property type="entry name" value="Cyt_c-like_dom"/>
</dbReference>
<evidence type="ECO:0000313" key="7">
    <source>
        <dbReference type="Proteomes" id="UP000658278"/>
    </source>
</evidence>
<dbReference type="SUPFAM" id="SSF46626">
    <property type="entry name" value="Cytochrome c"/>
    <property type="match status" value="1"/>
</dbReference>
<dbReference type="PANTHER" id="PTHR33546">
    <property type="entry name" value="LARGE, MULTIFUNCTIONAL SECRETED PROTEIN-RELATED"/>
    <property type="match status" value="1"/>
</dbReference>
<dbReference type="Gene3D" id="2.120.10.30">
    <property type="entry name" value="TolB, C-terminal domain"/>
    <property type="match status" value="1"/>
</dbReference>
<sequence length="773" mass="84579">MHVEGRMFITGRSVLFLLLAAAPVWSQQGNRKGHENMKSIVPADEVPAAPVLPVDQALKTFELAPGFIIEPVAAEPLVDRPVCIDFDPAGRMWVCEMNGYMPDIDGKGEDIPQGRIVVLEDTDHDGSVDKRTVFLDKILLPRALAVFPDGVLFIDQNQLCWIKRDGLQASGDPVVLDPKFAAGGNAEHKPNGLLPNLDNWLYLAKSDKRIRRVAGEWLIEKTSFRGQWGIARDDHGRLYHNSNSTLLNADRTAPDLLDGNPAAKMRVRSTTQLGNNRVWPIRVTPGVNRGYIAKSNGYDSQTLDPETYKLINATAAAGMAIYRGTNFPKTWLGRGIVTESTVQLVKAIAIDESNGKMTGSHPLGEKEFIASTDERFRPVNAYNAPDGSLYVIDFYHGIIQHKTYMTSYLREQTLSRGLDKPGHGLGRIYRIRHSAGQLEQPIDMASLQGRQLVAMLAHANAWHRETAQRVMTARKDPSWVPDLALLTKNQDARTAMHAIWTLEGMGMLTSDHLKSALVSKDPNLRNSALWAVTRLSSPQRQLLAPGLSKLEVSTESIPYLAKALATCNHETSDKALATIMEKHQKIPFVREAAVAGLRGREQEFLASHLEDSKDKTLIAWLENASKAPAKAKINGGLTGADAIAFKRGKALYHGEAACVACHGADGGGLPDLGPPLDGSEWVTGKVEVLAKILLHGMTGPVEVAGETYAPPAAMPGMSFNPAMTDQRLADLASYIRHEWSNTAGMVAPEAITRWRAATTDRSGRPYVAAELKQ</sequence>
<reference evidence="6" key="1">
    <citation type="submission" date="2021-01" db="EMBL/GenBank/DDBJ databases">
        <title>Modified the classification status of verrucomicrobia.</title>
        <authorList>
            <person name="Feng X."/>
        </authorList>
    </citation>
    <scope>NUCLEOTIDE SEQUENCE</scope>
    <source>
        <strain evidence="6">KCTC 22201</strain>
    </source>
</reference>
<evidence type="ECO:0000256" key="3">
    <source>
        <dbReference type="ARBA" id="ARBA00023004"/>
    </source>
</evidence>
<dbReference type="InterPro" id="IPR055557">
    <property type="entry name" value="DUF7133"/>
</dbReference>
<dbReference type="PROSITE" id="PS51007">
    <property type="entry name" value="CYTC"/>
    <property type="match status" value="1"/>
</dbReference>
<evidence type="ECO:0000313" key="6">
    <source>
        <dbReference type="EMBL" id="MBK1826147.1"/>
    </source>
</evidence>
<dbReference type="SUPFAM" id="SSF48371">
    <property type="entry name" value="ARM repeat"/>
    <property type="match status" value="1"/>
</dbReference>
<dbReference type="EMBL" id="JAENII010000002">
    <property type="protein sequence ID" value="MBK1826147.1"/>
    <property type="molecule type" value="Genomic_DNA"/>
</dbReference>
<keyword evidence="3 4" id="KW-0408">Iron</keyword>
<dbReference type="Pfam" id="PF00034">
    <property type="entry name" value="Cytochrom_C"/>
    <property type="match status" value="1"/>
</dbReference>
<dbReference type="InterPro" id="IPR011042">
    <property type="entry name" value="6-blade_b-propeller_TolB-like"/>
</dbReference>
<dbReference type="PANTHER" id="PTHR33546:SF1">
    <property type="entry name" value="LARGE, MULTIFUNCTIONAL SECRETED PROTEIN"/>
    <property type="match status" value="1"/>
</dbReference>
<proteinExistence type="predicted"/>
<keyword evidence="1 4" id="KW-0349">Heme</keyword>
<dbReference type="InterPro" id="IPR011989">
    <property type="entry name" value="ARM-like"/>
</dbReference>
<protein>
    <submittedName>
        <fullName evidence="6">C-type cytochrome</fullName>
    </submittedName>
</protein>
<dbReference type="RefSeq" id="WP_200276571.1">
    <property type="nucleotide sequence ID" value="NZ_JAENII010000002.1"/>
</dbReference>
<keyword evidence="2 4" id="KW-0479">Metal-binding</keyword>
<dbReference type="InterPro" id="IPR036909">
    <property type="entry name" value="Cyt_c-like_dom_sf"/>
</dbReference>
<dbReference type="GO" id="GO:0009055">
    <property type="term" value="F:electron transfer activity"/>
    <property type="evidence" value="ECO:0007669"/>
    <property type="project" value="InterPro"/>
</dbReference>
<organism evidence="6 7">
    <name type="scientific">Haloferula rosea</name>
    <dbReference type="NCBI Taxonomy" id="490093"/>
    <lineage>
        <taxon>Bacteria</taxon>
        <taxon>Pseudomonadati</taxon>
        <taxon>Verrucomicrobiota</taxon>
        <taxon>Verrucomicrobiia</taxon>
        <taxon>Verrucomicrobiales</taxon>
        <taxon>Verrucomicrobiaceae</taxon>
        <taxon>Haloferula</taxon>
    </lineage>
</organism>
<evidence type="ECO:0000256" key="4">
    <source>
        <dbReference type="PROSITE-ProRule" id="PRU00433"/>
    </source>
</evidence>
<dbReference type="GO" id="GO:0046872">
    <property type="term" value="F:metal ion binding"/>
    <property type="evidence" value="ECO:0007669"/>
    <property type="project" value="UniProtKB-KW"/>
</dbReference>
<name>A0A934R8B5_9BACT</name>
<evidence type="ECO:0000256" key="1">
    <source>
        <dbReference type="ARBA" id="ARBA00022617"/>
    </source>
</evidence>
<dbReference type="AlphaFoldDB" id="A0A934R8B5"/>
<gene>
    <name evidence="6" type="ORF">JIN81_03890</name>
</gene>
<evidence type="ECO:0000256" key="2">
    <source>
        <dbReference type="ARBA" id="ARBA00022723"/>
    </source>
</evidence>
<dbReference type="Gene3D" id="1.25.10.10">
    <property type="entry name" value="Leucine-rich Repeat Variant"/>
    <property type="match status" value="1"/>
</dbReference>
<comment type="caution">
    <text evidence="6">The sequence shown here is derived from an EMBL/GenBank/DDBJ whole genome shotgun (WGS) entry which is preliminary data.</text>
</comment>
<dbReference type="Gene3D" id="1.10.760.10">
    <property type="entry name" value="Cytochrome c-like domain"/>
    <property type="match status" value="1"/>
</dbReference>
<dbReference type="InterPro" id="IPR016024">
    <property type="entry name" value="ARM-type_fold"/>
</dbReference>
<feature type="domain" description="Cytochrome c" evidence="5">
    <location>
        <begin position="643"/>
        <end position="739"/>
    </location>
</feature>
<keyword evidence="7" id="KW-1185">Reference proteome</keyword>
<dbReference type="Proteomes" id="UP000658278">
    <property type="component" value="Unassembled WGS sequence"/>
</dbReference>
<dbReference type="SUPFAM" id="SSF63829">
    <property type="entry name" value="Calcium-dependent phosphotriesterase"/>
    <property type="match status" value="1"/>
</dbReference>
<dbReference type="GO" id="GO:0020037">
    <property type="term" value="F:heme binding"/>
    <property type="evidence" value="ECO:0007669"/>
    <property type="project" value="InterPro"/>
</dbReference>
<evidence type="ECO:0000259" key="5">
    <source>
        <dbReference type="PROSITE" id="PS51007"/>
    </source>
</evidence>
<dbReference type="Pfam" id="PF23500">
    <property type="entry name" value="DUF7133"/>
    <property type="match status" value="1"/>
</dbReference>
<accession>A0A934R8B5</accession>